<reference evidence="2 3" key="2">
    <citation type="submission" date="2013-02" db="EMBL/GenBank/DDBJ databases">
        <title>The Genome Sequence of Plasmodium falciparum 7G8.</title>
        <authorList>
            <consortium name="The Broad Institute Genome Sequencing Platform"/>
            <consortium name="The Broad Institute Genome Sequencing Center for Infectious Disease"/>
            <person name="Neafsey D."/>
            <person name="Cheeseman I."/>
            <person name="Volkman S."/>
            <person name="Adams J."/>
            <person name="Walker B."/>
            <person name="Young S.K."/>
            <person name="Zeng Q."/>
            <person name="Gargeya S."/>
            <person name="Fitzgerald M."/>
            <person name="Haas B."/>
            <person name="Abouelleil A."/>
            <person name="Alvarado L."/>
            <person name="Arachchi H.M."/>
            <person name="Berlin A.M."/>
            <person name="Chapman S.B."/>
            <person name="Dewar J."/>
            <person name="Goldberg J."/>
            <person name="Griggs A."/>
            <person name="Gujja S."/>
            <person name="Hansen M."/>
            <person name="Howarth C."/>
            <person name="Imamovic A."/>
            <person name="Larimer J."/>
            <person name="McCowan C."/>
            <person name="Murphy C."/>
            <person name="Neiman D."/>
            <person name="Pearson M."/>
            <person name="Priest M."/>
            <person name="Roberts A."/>
            <person name="Saif S."/>
            <person name="Shea T."/>
            <person name="Sisk P."/>
            <person name="Sykes S."/>
            <person name="Wortman J."/>
            <person name="Nusbaum C."/>
            <person name="Birren B."/>
        </authorList>
    </citation>
    <scope>NUCLEOTIDE SEQUENCE [LARGE SCALE GENOMIC DNA]</scope>
    <source>
        <strain evidence="2 3">7G8</strain>
    </source>
</reference>
<feature type="region of interest" description="Disordered" evidence="1">
    <location>
        <begin position="287"/>
        <end position="307"/>
    </location>
</feature>
<dbReference type="GO" id="GO:0005634">
    <property type="term" value="C:nucleus"/>
    <property type="evidence" value="ECO:0007669"/>
    <property type="project" value="TreeGrafter"/>
</dbReference>
<evidence type="ECO:0008006" key="4">
    <source>
        <dbReference type="Google" id="ProtNLM"/>
    </source>
</evidence>
<proteinExistence type="predicted"/>
<dbReference type="OrthoDB" id="277029at2759"/>
<evidence type="ECO:0000313" key="3">
    <source>
        <dbReference type="Proteomes" id="UP000030688"/>
    </source>
</evidence>
<name>W7FIE1_PLAF8</name>
<organism evidence="2 3">
    <name type="scientific">Plasmodium falciparum (isolate 7G8)</name>
    <dbReference type="NCBI Taxonomy" id="57266"/>
    <lineage>
        <taxon>Eukaryota</taxon>
        <taxon>Sar</taxon>
        <taxon>Alveolata</taxon>
        <taxon>Apicomplexa</taxon>
        <taxon>Aconoidasida</taxon>
        <taxon>Haemosporida</taxon>
        <taxon>Plasmodiidae</taxon>
        <taxon>Plasmodium</taxon>
        <taxon>Plasmodium (Laverania)</taxon>
    </lineage>
</organism>
<dbReference type="Gene3D" id="3.40.1000.50">
    <property type="entry name" value="Repressor of RNA polymerase III transcription Maf1"/>
    <property type="match status" value="1"/>
</dbReference>
<evidence type="ECO:0000313" key="2">
    <source>
        <dbReference type="EMBL" id="EUR78668.1"/>
    </source>
</evidence>
<gene>
    <name evidence="2" type="ORF">PFBG_00763</name>
</gene>
<dbReference type="PANTHER" id="PTHR22504:SF0">
    <property type="entry name" value="REPRESSOR OF RNA POLYMERASE III TRANSCRIPTION MAF1 HOMOLOG"/>
    <property type="match status" value="1"/>
</dbReference>
<dbReference type="InterPro" id="IPR015257">
    <property type="entry name" value="Maf1"/>
</dbReference>
<dbReference type="Pfam" id="PF09174">
    <property type="entry name" value="Maf1"/>
    <property type="match status" value="1"/>
</dbReference>
<feature type="compositionally biased region" description="Acidic residues" evidence="1">
    <location>
        <begin position="297"/>
        <end position="307"/>
    </location>
</feature>
<dbReference type="PANTHER" id="PTHR22504">
    <property type="entry name" value="REPRESSOR OF RNA POLYMERASE III TRANSCRIPTION MAF1"/>
    <property type="match status" value="1"/>
</dbReference>
<sequence>MINLDIEILNDVNLILEKLDAHDRFIEAKIELFEDIDKTKNGYSTTLNNEENISNTQIFSSELDINNKLDEENNMSPFYDNRNIISQINENNNKYYDNENINNDKNKYNDNENINNDNNNTCYINIPDSILTNKNVKKKKIPEVINNNGKEKKSILTNIINILNYVFPDYEFKYLNNSNYKYIKNINSVIDNINYNLFYIIENIYRGFNKKIWKILKELIDFKYCDVYTYLNDTDNDPYVDKESISSFNYFFFAKKNKRILFISCITKPKYKNQKNDEDFNNLYMGIQDDPSINEQNEYDDEDSSLC</sequence>
<dbReference type="EMBL" id="KE123588">
    <property type="protein sequence ID" value="EUR78668.1"/>
    <property type="molecule type" value="Genomic_DNA"/>
</dbReference>
<dbReference type="AlphaFoldDB" id="W7FIE1"/>
<dbReference type="GO" id="GO:0000994">
    <property type="term" value="F:RNA polymerase III core binding"/>
    <property type="evidence" value="ECO:0007669"/>
    <property type="project" value="TreeGrafter"/>
</dbReference>
<dbReference type="FunFam" id="3.40.1000.50:FF:000005">
    <property type="entry name" value="Repressor of RNA polymerase III transcription MAF1, putative"/>
    <property type="match status" value="1"/>
</dbReference>
<evidence type="ECO:0000256" key="1">
    <source>
        <dbReference type="SAM" id="MobiDB-lite"/>
    </source>
</evidence>
<reference evidence="3" key="1">
    <citation type="submission" date="2007-11" db="EMBL/GenBank/DDBJ databases">
        <authorList>
            <consortium name="The Broad Institute Genome Sequencing Platform"/>
            <person name="Volkman S.K."/>
            <person name="Daily J.P."/>
            <person name="Sarr O."/>
            <person name="Ndiaye D."/>
            <person name="Ndir O."/>
            <person name="Mboup S."/>
            <person name="Lukens A."/>
            <person name="Stange-Thomann N."/>
            <person name="Mauceli E."/>
            <person name="Gnerre S."/>
            <person name="Jaffe D."/>
            <person name="Zainoun J."/>
            <person name="Wiegand R.C."/>
            <person name="Birren B."/>
            <person name="Galagan J."/>
            <person name="Lander E."/>
            <person name="Wirth D.F."/>
        </authorList>
    </citation>
    <scope>NUCLEOTIDE SEQUENCE [LARGE SCALE GENOMIC DNA]</scope>
    <source>
        <strain evidence="3">7G8</strain>
    </source>
</reference>
<dbReference type="Proteomes" id="UP000030688">
    <property type="component" value="Unassembled WGS sequence"/>
</dbReference>
<protein>
    <recommendedName>
        <fullName evidence="4">Repressor of RNA polymerase III transcription MAF1</fullName>
    </recommendedName>
</protein>
<dbReference type="GO" id="GO:0016480">
    <property type="term" value="P:negative regulation of transcription by RNA polymerase III"/>
    <property type="evidence" value="ECO:0007669"/>
    <property type="project" value="InterPro"/>
</dbReference>
<accession>W7FIE1</accession>
<dbReference type="InterPro" id="IPR038564">
    <property type="entry name" value="Maf1_sf"/>
</dbReference>